<evidence type="ECO:0000256" key="5">
    <source>
        <dbReference type="ARBA" id="ARBA00022729"/>
    </source>
</evidence>
<evidence type="ECO:0000256" key="9">
    <source>
        <dbReference type="ARBA" id="ARBA00023237"/>
    </source>
</evidence>
<sequence>GSSSARFGTGAIGGTIDLNSTKPLEGIGVAINQSIGSFGTTNSSIQLSQAGEKVYVKIGGYYKQSENNFPHKSSSGKPLGNQENANFSLWGVQLASQYQFNQSNLLTLEVQVTNADRNLQSSIGSSASNNQKDKNLWSSLEYQHLLRRGVISVQYGFLFDEINYEGSITSSNQHKASALFDYDLSTNFSIEVGANTTNVAVNTPFYNNGVGQENRTNLFGSLLWLPVNKINISLNLRQAFVTDYAIPFTPSLGVDFKVIKSLSWQLDLKGQLAKGYKVPTLNDRFWVPGGNLDLLPEESVNAEVGFDLKNISSTPFWVSGTVYQLWVDNWILWLPNGAIWSPENKRKVKGFGVELETGVEKQLERVRIKGWLNYAYTKSTNQEALDEYDRSAGKQLPYVPFHNGNITGQLNVGKWQFQLNTVATGKRFITADNETEVPGFTLLNARTSYRFDMTNWSAQ</sequence>
<keyword evidence="9" id="KW-0998">Cell outer membrane</keyword>
<evidence type="ECO:0000256" key="1">
    <source>
        <dbReference type="ARBA" id="ARBA00004571"/>
    </source>
</evidence>
<evidence type="ECO:0000256" key="7">
    <source>
        <dbReference type="ARBA" id="ARBA00023065"/>
    </source>
</evidence>
<keyword evidence="7" id="KW-0406">Ion transport</keyword>
<feature type="non-terminal residue" evidence="10">
    <location>
        <position position="1"/>
    </location>
</feature>
<dbReference type="Gene3D" id="2.40.170.20">
    <property type="entry name" value="TonB-dependent receptor, beta-barrel domain"/>
    <property type="match status" value="1"/>
</dbReference>
<accession>A0A3B0UC12</accession>
<keyword evidence="6" id="KW-0408">Iron</keyword>
<evidence type="ECO:0000256" key="2">
    <source>
        <dbReference type="ARBA" id="ARBA00022448"/>
    </source>
</evidence>
<keyword evidence="10" id="KW-0675">Receptor</keyword>
<feature type="non-terminal residue" evidence="10">
    <location>
        <position position="459"/>
    </location>
</feature>
<dbReference type="GO" id="GO:0009279">
    <property type="term" value="C:cell outer membrane"/>
    <property type="evidence" value="ECO:0007669"/>
    <property type="project" value="UniProtKB-SubCell"/>
</dbReference>
<keyword evidence="4" id="KW-0812">Transmembrane</keyword>
<keyword evidence="5" id="KW-0732">Signal</keyword>
<organism evidence="10">
    <name type="scientific">hydrothermal vent metagenome</name>
    <dbReference type="NCBI Taxonomy" id="652676"/>
    <lineage>
        <taxon>unclassified sequences</taxon>
        <taxon>metagenomes</taxon>
        <taxon>ecological metagenomes</taxon>
    </lineage>
</organism>
<dbReference type="AlphaFoldDB" id="A0A3B0UC12"/>
<dbReference type="InterPro" id="IPR039426">
    <property type="entry name" value="TonB-dep_rcpt-like"/>
</dbReference>
<dbReference type="EMBL" id="UOES01000413">
    <property type="protein sequence ID" value="VAW28511.1"/>
    <property type="molecule type" value="Genomic_DNA"/>
</dbReference>
<dbReference type="PANTHER" id="PTHR32552">
    <property type="entry name" value="FERRICHROME IRON RECEPTOR-RELATED"/>
    <property type="match status" value="1"/>
</dbReference>
<protein>
    <submittedName>
        <fullName evidence="10">Outer membrane vitamin B12 receptor BtuB</fullName>
    </submittedName>
</protein>
<evidence type="ECO:0000256" key="6">
    <source>
        <dbReference type="ARBA" id="ARBA00023004"/>
    </source>
</evidence>
<dbReference type="GO" id="GO:0015344">
    <property type="term" value="F:siderophore uptake transmembrane transporter activity"/>
    <property type="evidence" value="ECO:0007669"/>
    <property type="project" value="TreeGrafter"/>
</dbReference>
<keyword evidence="8" id="KW-0472">Membrane</keyword>
<dbReference type="SUPFAM" id="SSF56935">
    <property type="entry name" value="Porins"/>
    <property type="match status" value="1"/>
</dbReference>
<evidence type="ECO:0000256" key="4">
    <source>
        <dbReference type="ARBA" id="ARBA00022692"/>
    </source>
</evidence>
<proteinExistence type="predicted"/>
<name>A0A3B0UC12_9ZZZZ</name>
<dbReference type="InterPro" id="IPR036942">
    <property type="entry name" value="Beta-barrel_TonB_sf"/>
</dbReference>
<reference evidence="10" key="1">
    <citation type="submission" date="2018-06" db="EMBL/GenBank/DDBJ databases">
        <authorList>
            <person name="Zhirakovskaya E."/>
        </authorList>
    </citation>
    <scope>NUCLEOTIDE SEQUENCE</scope>
</reference>
<dbReference type="PANTHER" id="PTHR32552:SF89">
    <property type="entry name" value="CATECHOLATE SIDEROPHORE RECEPTOR FIU"/>
    <property type="match status" value="1"/>
</dbReference>
<evidence type="ECO:0000313" key="10">
    <source>
        <dbReference type="EMBL" id="VAW28511.1"/>
    </source>
</evidence>
<keyword evidence="2" id="KW-0813">Transport</keyword>
<comment type="subcellular location">
    <subcellularLocation>
        <location evidence="1">Cell outer membrane</location>
        <topology evidence="1">Multi-pass membrane protein</topology>
    </subcellularLocation>
</comment>
<keyword evidence="3" id="KW-0410">Iron transport</keyword>
<evidence type="ECO:0000256" key="3">
    <source>
        <dbReference type="ARBA" id="ARBA00022496"/>
    </source>
</evidence>
<gene>
    <name evidence="10" type="ORF">MNBD_BACTEROID06-1129</name>
</gene>
<evidence type="ECO:0000256" key="8">
    <source>
        <dbReference type="ARBA" id="ARBA00023136"/>
    </source>
</evidence>